<gene>
    <name evidence="2" type="ORF">AVDCRST_MAG94-3573</name>
</gene>
<evidence type="ECO:0000256" key="1">
    <source>
        <dbReference type="ARBA" id="ARBA00022801"/>
    </source>
</evidence>
<evidence type="ECO:0000313" key="2">
    <source>
        <dbReference type="EMBL" id="CAA9363987.1"/>
    </source>
</evidence>
<dbReference type="SUPFAM" id="SSF52266">
    <property type="entry name" value="SGNH hydrolase"/>
    <property type="match status" value="1"/>
</dbReference>
<dbReference type="Gene3D" id="3.40.50.1110">
    <property type="entry name" value="SGNH hydrolase"/>
    <property type="match status" value="1"/>
</dbReference>
<dbReference type="InterPro" id="IPR051058">
    <property type="entry name" value="GDSL_Est/Lipase"/>
</dbReference>
<dbReference type="PANTHER" id="PTHR45648:SF22">
    <property type="entry name" value="GDSL LIPASE_ACYLHYDROLASE FAMILY PROTEIN (AFU_ORTHOLOGUE AFUA_4G14700)"/>
    <property type="match status" value="1"/>
</dbReference>
<keyword evidence="1" id="KW-0378">Hydrolase</keyword>
<protein>
    <submittedName>
        <fullName evidence="2">Phospholipase/lecithinase/hemolysin</fullName>
    </submittedName>
</protein>
<name>A0A6J4MMP2_9CYAN</name>
<dbReference type="InterPro" id="IPR036514">
    <property type="entry name" value="SGNH_hydro_sf"/>
</dbReference>
<dbReference type="Pfam" id="PF00657">
    <property type="entry name" value="Lipase_GDSL"/>
    <property type="match status" value="1"/>
</dbReference>
<accession>A0A6J4MMP2</accession>
<reference evidence="2" key="1">
    <citation type="submission" date="2020-02" db="EMBL/GenBank/DDBJ databases">
        <authorList>
            <person name="Meier V. D."/>
        </authorList>
    </citation>
    <scope>NUCLEOTIDE SEQUENCE</scope>
    <source>
        <strain evidence="2">AVDCRST_MAG94</strain>
    </source>
</reference>
<dbReference type="CDD" id="cd01846">
    <property type="entry name" value="fatty_acyltransferase_like"/>
    <property type="match status" value="1"/>
</dbReference>
<dbReference type="GO" id="GO:0016788">
    <property type="term" value="F:hydrolase activity, acting on ester bonds"/>
    <property type="evidence" value="ECO:0007669"/>
    <property type="project" value="InterPro"/>
</dbReference>
<dbReference type="PANTHER" id="PTHR45648">
    <property type="entry name" value="GDSL LIPASE/ACYLHYDROLASE FAMILY PROTEIN (AFU_ORTHOLOGUE AFUA_4G14700)"/>
    <property type="match status" value="1"/>
</dbReference>
<organism evidence="2">
    <name type="scientific">uncultured Leptolyngbya sp</name>
    <dbReference type="NCBI Taxonomy" id="332963"/>
    <lineage>
        <taxon>Bacteria</taxon>
        <taxon>Bacillati</taxon>
        <taxon>Cyanobacteriota</taxon>
        <taxon>Cyanophyceae</taxon>
        <taxon>Leptolyngbyales</taxon>
        <taxon>Leptolyngbyaceae</taxon>
        <taxon>Leptolyngbya group</taxon>
        <taxon>Leptolyngbya</taxon>
        <taxon>environmental samples</taxon>
    </lineage>
</organism>
<dbReference type="InterPro" id="IPR001087">
    <property type="entry name" value="GDSL"/>
</dbReference>
<proteinExistence type="predicted"/>
<dbReference type="EMBL" id="CADCTY010001243">
    <property type="protein sequence ID" value="CAA9363987.1"/>
    <property type="molecule type" value="Genomic_DNA"/>
</dbReference>
<dbReference type="AlphaFoldDB" id="A0A6J4MMP2"/>
<sequence length="303" mass="32971">MKKIIFAIALALLVMTSVVFSSQRFEPINELYVFGDSLSDVGNSFQATRELYPPNPLYFQGRFSNGPVWVEYLGDRLQLSARQTSNFAYGGAITGSVTNRLSDNPYPNRLLPSLVSQVQTFTQSNQRTNSEALYILWAGANDYLQGVSSVAAPVENVRRSLAALASTGAKKFLVANLPDLGKLPATRSSANSARLSQLTQSHNQGLRRSLKLFAQQHPEFQIATLDANTLYREATTNPAAFGLANVTSACLTGSAACAKPDQFLFWDGIHPTTVAHRILGETAFRAIQDAGMVNAPPAARRVR</sequence>